<evidence type="ECO:0000256" key="5">
    <source>
        <dbReference type="ARBA" id="ARBA00022741"/>
    </source>
</evidence>
<dbReference type="PANTHER" id="PTHR43033:SF1">
    <property type="entry name" value="TRNA(ILE)-LYSIDINE SYNTHASE-RELATED"/>
    <property type="match status" value="1"/>
</dbReference>
<evidence type="ECO:0000256" key="4">
    <source>
        <dbReference type="ARBA" id="ARBA00022694"/>
    </source>
</evidence>
<dbReference type="Pfam" id="PF09179">
    <property type="entry name" value="TilS"/>
    <property type="match status" value="1"/>
</dbReference>
<evidence type="ECO:0000259" key="9">
    <source>
        <dbReference type="SMART" id="SM00977"/>
    </source>
</evidence>
<dbReference type="SMART" id="SM00977">
    <property type="entry name" value="TilS_C"/>
    <property type="match status" value="1"/>
</dbReference>
<dbReference type="Gene3D" id="1.20.59.20">
    <property type="match status" value="1"/>
</dbReference>
<feature type="domain" description="Lysidine-tRNA(Ile) synthetase C-terminal" evidence="9">
    <location>
        <begin position="364"/>
        <end position="436"/>
    </location>
</feature>
<name>A0ABQ2CIC6_9GAMM</name>
<gene>
    <name evidence="8 10" type="primary">tilS</name>
    <name evidence="10" type="ORF">GCM10009083_03410</name>
</gene>
<dbReference type="PANTHER" id="PTHR43033">
    <property type="entry name" value="TRNA(ILE)-LYSIDINE SYNTHASE-RELATED"/>
    <property type="match status" value="1"/>
</dbReference>
<dbReference type="InterPro" id="IPR012795">
    <property type="entry name" value="tRNA_Ile_lys_synt_N"/>
</dbReference>
<comment type="similarity">
    <text evidence="8">Belongs to the tRNA(Ile)-lysidine synthase family.</text>
</comment>
<dbReference type="SUPFAM" id="SSF56037">
    <property type="entry name" value="PheT/TilS domain"/>
    <property type="match status" value="1"/>
</dbReference>
<comment type="subcellular location">
    <subcellularLocation>
        <location evidence="1 8">Cytoplasm</location>
    </subcellularLocation>
</comment>
<proteinExistence type="inferred from homology"/>
<evidence type="ECO:0000313" key="10">
    <source>
        <dbReference type="EMBL" id="GGI90390.1"/>
    </source>
</evidence>
<keyword evidence="4 8" id="KW-0819">tRNA processing</keyword>
<dbReference type="InterPro" id="IPR012094">
    <property type="entry name" value="tRNA_Ile_lys_synt"/>
</dbReference>
<keyword evidence="3 8" id="KW-0436">Ligase</keyword>
<feature type="binding site" evidence="8">
    <location>
        <begin position="25"/>
        <end position="30"/>
    </location>
    <ligand>
        <name>ATP</name>
        <dbReference type="ChEBI" id="CHEBI:30616"/>
    </ligand>
</feature>
<keyword evidence="11" id="KW-1185">Reference proteome</keyword>
<accession>A0ABQ2CIC6</accession>
<dbReference type="InterPro" id="IPR015262">
    <property type="entry name" value="tRNA_Ile_lys_synt_subst-bd"/>
</dbReference>
<dbReference type="InterPro" id="IPR012796">
    <property type="entry name" value="Lysidine-tRNA-synth_C"/>
</dbReference>
<keyword evidence="5 8" id="KW-0547">Nucleotide-binding</keyword>
<protein>
    <recommendedName>
        <fullName evidence="8">tRNA(Ile)-lysidine synthase</fullName>
        <ecNumber evidence="8">6.3.4.19</ecNumber>
    </recommendedName>
    <alternativeName>
        <fullName evidence="8">tRNA(Ile)-2-lysyl-cytidine synthase</fullName>
    </alternativeName>
    <alternativeName>
        <fullName evidence="8">tRNA(Ile)-lysidine synthetase</fullName>
    </alternativeName>
</protein>
<comment type="domain">
    <text evidence="8">The N-terminal region contains the highly conserved SGGXDS motif, predicted to be a P-loop motif involved in ATP binding.</text>
</comment>
<evidence type="ECO:0000256" key="7">
    <source>
        <dbReference type="ARBA" id="ARBA00048539"/>
    </source>
</evidence>
<keyword evidence="2 8" id="KW-0963">Cytoplasm</keyword>
<dbReference type="Proteomes" id="UP000633263">
    <property type="component" value="Unassembled WGS sequence"/>
</dbReference>
<evidence type="ECO:0000256" key="6">
    <source>
        <dbReference type="ARBA" id="ARBA00022840"/>
    </source>
</evidence>
<dbReference type="EC" id="6.3.4.19" evidence="8"/>
<reference evidence="11" key="1">
    <citation type="journal article" date="2019" name="Int. J. Syst. Evol. Microbiol.">
        <title>The Global Catalogue of Microorganisms (GCM) 10K type strain sequencing project: providing services to taxonomists for standard genome sequencing and annotation.</title>
        <authorList>
            <consortium name="The Broad Institute Genomics Platform"/>
            <consortium name="The Broad Institute Genome Sequencing Center for Infectious Disease"/>
            <person name="Wu L."/>
            <person name="Ma J."/>
        </authorList>
    </citation>
    <scope>NUCLEOTIDE SEQUENCE [LARGE SCALE GENOMIC DNA]</scope>
    <source>
        <strain evidence="11">JCM 11590</strain>
    </source>
</reference>
<evidence type="ECO:0000256" key="2">
    <source>
        <dbReference type="ARBA" id="ARBA00022490"/>
    </source>
</evidence>
<comment type="catalytic activity">
    <reaction evidence="7 8">
        <text>cytidine(34) in tRNA(Ile2) + L-lysine + ATP = lysidine(34) in tRNA(Ile2) + AMP + diphosphate + H(+)</text>
        <dbReference type="Rhea" id="RHEA:43744"/>
        <dbReference type="Rhea" id="RHEA-COMP:10625"/>
        <dbReference type="Rhea" id="RHEA-COMP:10670"/>
        <dbReference type="ChEBI" id="CHEBI:15378"/>
        <dbReference type="ChEBI" id="CHEBI:30616"/>
        <dbReference type="ChEBI" id="CHEBI:32551"/>
        <dbReference type="ChEBI" id="CHEBI:33019"/>
        <dbReference type="ChEBI" id="CHEBI:82748"/>
        <dbReference type="ChEBI" id="CHEBI:83665"/>
        <dbReference type="ChEBI" id="CHEBI:456215"/>
        <dbReference type="EC" id="6.3.4.19"/>
    </reaction>
</comment>
<dbReference type="Gene3D" id="3.40.50.620">
    <property type="entry name" value="HUPs"/>
    <property type="match status" value="1"/>
</dbReference>
<dbReference type="HAMAP" id="MF_01161">
    <property type="entry name" value="tRNA_Ile_lys_synt"/>
    <property type="match status" value="1"/>
</dbReference>
<evidence type="ECO:0000313" key="11">
    <source>
        <dbReference type="Proteomes" id="UP000633263"/>
    </source>
</evidence>
<keyword evidence="6 8" id="KW-0067">ATP-binding</keyword>
<sequence>MLNLQDVLGQLAPCMDAPVCWLGLSGGLDSMVLLEAVDQLRRRHSLPPIKAIHVHHGLHPDADNWVAHCQHECDVRQIELSVHRVRLPEGGNVEELARDARYGVFEQCLQPGDWLLLAHHADDQLETLLFRLMRGAGVHGMTGMPVSRPLGQGQLLRPLLRWTRDQLADWATAQQLSWIEDPANADPRYARTALRHQLLPCLREHWSTLPDNLLRLAGHASEAVVLLDERADEDLQRAATPVEDGWLEGWPSLELQALLRLSSARQANLLRYWLRRHGLRLPDQRHLNTLLEQLNAQQDTQPELGMAGARIYRSSGRLWLLPGGGMPAGIEQPLVSLQSTTLAAGNGRLLVQKGGPLIWQDGNWRIAYRRGGEQIKLPGRPAQSLKKLFQEADIPAWLRPAVPLLYCDDQLVSVAGRWNAEQMLKGAGADGFSVRWEPIPH</sequence>
<dbReference type="NCBIfam" id="TIGR02432">
    <property type="entry name" value="lysidine_TilS_N"/>
    <property type="match status" value="1"/>
</dbReference>
<dbReference type="Pfam" id="PF01171">
    <property type="entry name" value="ATP_bind_3"/>
    <property type="match status" value="1"/>
</dbReference>
<evidence type="ECO:0000256" key="8">
    <source>
        <dbReference type="HAMAP-Rule" id="MF_01161"/>
    </source>
</evidence>
<organism evidence="10 11">
    <name type="scientific">Halopseudomonas pertucinogena</name>
    <dbReference type="NCBI Taxonomy" id="86175"/>
    <lineage>
        <taxon>Bacteria</taxon>
        <taxon>Pseudomonadati</taxon>
        <taxon>Pseudomonadota</taxon>
        <taxon>Gammaproteobacteria</taxon>
        <taxon>Pseudomonadales</taxon>
        <taxon>Pseudomonadaceae</taxon>
        <taxon>Halopseudomonas</taxon>
    </lineage>
</organism>
<dbReference type="RefSeq" id="WP_188634859.1">
    <property type="nucleotide sequence ID" value="NZ_BMNN01000001.1"/>
</dbReference>
<dbReference type="Pfam" id="PF11734">
    <property type="entry name" value="TilS_C"/>
    <property type="match status" value="1"/>
</dbReference>
<comment type="caution">
    <text evidence="10">The sequence shown here is derived from an EMBL/GenBank/DDBJ whole genome shotgun (WGS) entry which is preliminary data.</text>
</comment>
<dbReference type="CDD" id="cd01992">
    <property type="entry name" value="TilS_N"/>
    <property type="match status" value="1"/>
</dbReference>
<dbReference type="EMBL" id="BMNN01000001">
    <property type="protein sequence ID" value="GGI90390.1"/>
    <property type="molecule type" value="Genomic_DNA"/>
</dbReference>
<evidence type="ECO:0000256" key="1">
    <source>
        <dbReference type="ARBA" id="ARBA00004496"/>
    </source>
</evidence>
<comment type="function">
    <text evidence="8">Ligates lysine onto the cytidine present at position 34 of the AUA codon-specific tRNA(Ile) that contains the anticodon CAU, in an ATP-dependent manner. Cytidine is converted to lysidine, thus changing the amino acid specificity of the tRNA from methionine to isoleucine.</text>
</comment>
<dbReference type="InterPro" id="IPR011063">
    <property type="entry name" value="TilS/TtcA_N"/>
</dbReference>
<dbReference type="InterPro" id="IPR014729">
    <property type="entry name" value="Rossmann-like_a/b/a_fold"/>
</dbReference>
<dbReference type="SUPFAM" id="SSF82829">
    <property type="entry name" value="MesJ substrate recognition domain-like"/>
    <property type="match status" value="1"/>
</dbReference>
<evidence type="ECO:0000256" key="3">
    <source>
        <dbReference type="ARBA" id="ARBA00022598"/>
    </source>
</evidence>
<dbReference type="SUPFAM" id="SSF52402">
    <property type="entry name" value="Adenine nucleotide alpha hydrolases-like"/>
    <property type="match status" value="1"/>
</dbReference>
<dbReference type="NCBIfam" id="TIGR02433">
    <property type="entry name" value="lysidine_TilS_C"/>
    <property type="match status" value="1"/>
</dbReference>